<dbReference type="Pfam" id="PF01546">
    <property type="entry name" value="Peptidase_M20"/>
    <property type="match status" value="1"/>
</dbReference>
<dbReference type="Gene3D" id="3.30.70.360">
    <property type="match status" value="1"/>
</dbReference>
<dbReference type="OrthoDB" id="6119954at2759"/>
<name>A0A8H3I8G2_9LECA</name>
<dbReference type="GO" id="GO:0016787">
    <property type="term" value="F:hydrolase activity"/>
    <property type="evidence" value="ECO:0007669"/>
    <property type="project" value="UniProtKB-KW"/>
</dbReference>
<sequence>MARLGNSTATIQFQDILGQNRPDLSSYEELYKHFHQNPEISTLEENTSTKIESRLRSISPHGELDIRTKIGGHGLIAICKNGSGPTVLLRADMDGMPVSEKTGLSYASSKTQKDDLDGQVKQVMHACGHDFHITSLLAAAETMLAARKVWSGTVIFLFQPAEERGSGARDMVNDGLYDPNRHACPVPDICMAQHVYPELAGSVQTKFGPFFSAADSYRITIYGSGGHGSMPHRCIDPVVVACHVVIRFQTIVSREIPPDETAVITVGSIQSGDTVNVISDEAILQVNIRSVSEKWRKTILDSIKRIVDGECGISRCPKPATIEKLNDYPLTDNDEEATERIEESFVRYFSHCHGTIDKALLASEDFSHLATAVGKPYVYWTFGGIDRETWDMHDKANTLDQISVNHSPFFKPAIQPTLQTGVDALVVAALTYVGTGSHR</sequence>
<feature type="binding site" evidence="4">
    <location>
        <position position="194"/>
    </location>
    <ligand>
        <name>Mn(2+)</name>
        <dbReference type="ChEBI" id="CHEBI:29035"/>
        <label>2</label>
    </ligand>
</feature>
<dbReference type="Gene3D" id="3.40.630.10">
    <property type="entry name" value="Zn peptidases"/>
    <property type="match status" value="1"/>
</dbReference>
<dbReference type="FunFam" id="3.30.70.360:FF:000001">
    <property type="entry name" value="N-acetyldiaminopimelate deacetylase"/>
    <property type="match status" value="1"/>
</dbReference>
<dbReference type="Proteomes" id="UP000664169">
    <property type="component" value="Unassembled WGS sequence"/>
</dbReference>
<dbReference type="AlphaFoldDB" id="A0A8H3I8G2"/>
<protein>
    <recommendedName>
        <fullName evidence="5">Peptidase M20 dimerisation domain-containing protein</fullName>
    </recommendedName>
</protein>
<dbReference type="PANTHER" id="PTHR11014">
    <property type="entry name" value="PEPTIDASE M20 FAMILY MEMBER"/>
    <property type="match status" value="1"/>
</dbReference>
<feature type="binding site" evidence="4">
    <location>
        <position position="393"/>
    </location>
    <ligand>
        <name>Mn(2+)</name>
        <dbReference type="ChEBI" id="CHEBI:29035"/>
        <label>2</label>
    </ligand>
</feature>
<keyword evidence="7" id="KW-1185">Reference proteome</keyword>
<gene>
    <name evidence="6" type="ORF">GOMPHAMPRED_001634</name>
</gene>
<dbReference type="InterPro" id="IPR036264">
    <property type="entry name" value="Bact_exopeptidase_dim_dom"/>
</dbReference>
<evidence type="ECO:0000256" key="1">
    <source>
        <dbReference type="ARBA" id="ARBA00006153"/>
    </source>
</evidence>
<keyword evidence="4" id="KW-0479">Metal-binding</keyword>
<dbReference type="SUPFAM" id="SSF55031">
    <property type="entry name" value="Bacterial exopeptidase dimerisation domain"/>
    <property type="match status" value="1"/>
</dbReference>
<comment type="caution">
    <text evidence="6">The sequence shown here is derived from an EMBL/GenBank/DDBJ whole genome shotgun (WGS) entry which is preliminary data.</text>
</comment>
<dbReference type="GO" id="GO:0046872">
    <property type="term" value="F:metal ion binding"/>
    <property type="evidence" value="ECO:0007669"/>
    <property type="project" value="UniProtKB-KW"/>
</dbReference>
<dbReference type="PANTHER" id="PTHR11014:SF63">
    <property type="entry name" value="METALLOPEPTIDASE, PUTATIVE (AFU_ORTHOLOGUE AFUA_6G09600)-RELATED"/>
    <property type="match status" value="1"/>
</dbReference>
<evidence type="ECO:0000256" key="3">
    <source>
        <dbReference type="ARBA" id="ARBA00022801"/>
    </source>
</evidence>
<dbReference type="SUPFAM" id="SSF53187">
    <property type="entry name" value="Zn-dependent exopeptidases"/>
    <property type="match status" value="1"/>
</dbReference>
<feature type="domain" description="Peptidase M20 dimerisation" evidence="5">
    <location>
        <begin position="216"/>
        <end position="309"/>
    </location>
</feature>
<evidence type="ECO:0000256" key="4">
    <source>
        <dbReference type="PIRSR" id="PIRSR005962-1"/>
    </source>
</evidence>
<comment type="similarity">
    <text evidence="1">Belongs to the peptidase M20 family.</text>
</comment>
<organism evidence="6 7">
    <name type="scientific">Gomphillus americanus</name>
    <dbReference type="NCBI Taxonomy" id="1940652"/>
    <lineage>
        <taxon>Eukaryota</taxon>
        <taxon>Fungi</taxon>
        <taxon>Dikarya</taxon>
        <taxon>Ascomycota</taxon>
        <taxon>Pezizomycotina</taxon>
        <taxon>Lecanoromycetes</taxon>
        <taxon>OSLEUM clade</taxon>
        <taxon>Ostropomycetidae</taxon>
        <taxon>Ostropales</taxon>
        <taxon>Graphidaceae</taxon>
        <taxon>Gomphilloideae</taxon>
        <taxon>Gomphillus</taxon>
    </lineage>
</organism>
<comment type="cofactor">
    <cofactor evidence="4">
        <name>Mn(2+)</name>
        <dbReference type="ChEBI" id="CHEBI:29035"/>
    </cofactor>
    <text evidence="4">The Mn(2+) ion enhances activity.</text>
</comment>
<dbReference type="Pfam" id="PF07687">
    <property type="entry name" value="M20_dimer"/>
    <property type="match status" value="1"/>
</dbReference>
<dbReference type="NCBIfam" id="TIGR01891">
    <property type="entry name" value="amidohydrolases"/>
    <property type="match status" value="1"/>
</dbReference>
<feature type="binding site" evidence="4">
    <location>
        <position position="163"/>
    </location>
    <ligand>
        <name>Mn(2+)</name>
        <dbReference type="ChEBI" id="CHEBI:29035"/>
        <label>2</label>
    </ligand>
</feature>
<dbReference type="EMBL" id="CAJPDQ010000013">
    <property type="protein sequence ID" value="CAF9918787.1"/>
    <property type="molecule type" value="Genomic_DNA"/>
</dbReference>
<dbReference type="InterPro" id="IPR011650">
    <property type="entry name" value="Peptidase_M20_dimer"/>
</dbReference>
<feature type="binding site" evidence="4">
    <location>
        <position position="127"/>
    </location>
    <ligand>
        <name>Mn(2+)</name>
        <dbReference type="ChEBI" id="CHEBI:29035"/>
        <label>2</label>
    </ligand>
</feature>
<feature type="binding site" evidence="4">
    <location>
        <position position="129"/>
    </location>
    <ligand>
        <name>Mn(2+)</name>
        <dbReference type="ChEBI" id="CHEBI:29035"/>
        <label>2</label>
    </ligand>
</feature>
<evidence type="ECO:0000313" key="7">
    <source>
        <dbReference type="Proteomes" id="UP000664169"/>
    </source>
</evidence>
<evidence type="ECO:0000256" key="2">
    <source>
        <dbReference type="ARBA" id="ARBA00006247"/>
    </source>
</evidence>
<keyword evidence="3" id="KW-0378">Hydrolase</keyword>
<comment type="similarity">
    <text evidence="2">Belongs to the peptidase M20A family.</text>
</comment>
<accession>A0A8H3I8G2</accession>
<dbReference type="InterPro" id="IPR002933">
    <property type="entry name" value="Peptidase_M20"/>
</dbReference>
<keyword evidence="4" id="KW-0464">Manganese</keyword>
<proteinExistence type="inferred from homology"/>
<reference evidence="6" key="1">
    <citation type="submission" date="2021-03" db="EMBL/GenBank/DDBJ databases">
        <authorList>
            <person name="Tagirdzhanova G."/>
        </authorList>
    </citation>
    <scope>NUCLEOTIDE SEQUENCE</scope>
</reference>
<evidence type="ECO:0000259" key="5">
    <source>
        <dbReference type="Pfam" id="PF07687"/>
    </source>
</evidence>
<evidence type="ECO:0000313" key="6">
    <source>
        <dbReference type="EMBL" id="CAF9918787.1"/>
    </source>
</evidence>
<dbReference type="InterPro" id="IPR017439">
    <property type="entry name" value="Amidohydrolase"/>
</dbReference>
<dbReference type="PIRSF" id="PIRSF005962">
    <property type="entry name" value="Pept_M20D_amidohydro"/>
    <property type="match status" value="1"/>
</dbReference>